<dbReference type="Proteomes" id="UP001190700">
    <property type="component" value="Unassembled WGS sequence"/>
</dbReference>
<keyword evidence="2" id="KW-1185">Reference proteome</keyword>
<evidence type="ECO:0000313" key="2">
    <source>
        <dbReference type="Proteomes" id="UP001190700"/>
    </source>
</evidence>
<dbReference type="AlphaFoldDB" id="A0AAE0BSF6"/>
<gene>
    <name evidence="1" type="ORF">CYMTET_48362</name>
</gene>
<accession>A0AAE0BSF6</accession>
<reference evidence="1 2" key="1">
    <citation type="journal article" date="2015" name="Genome Biol. Evol.">
        <title>Comparative Genomics of a Bacterivorous Green Alga Reveals Evolutionary Causalities and Consequences of Phago-Mixotrophic Mode of Nutrition.</title>
        <authorList>
            <person name="Burns J.A."/>
            <person name="Paasch A."/>
            <person name="Narechania A."/>
            <person name="Kim E."/>
        </authorList>
    </citation>
    <scope>NUCLEOTIDE SEQUENCE [LARGE SCALE GENOMIC DNA]</scope>
    <source>
        <strain evidence="1 2">PLY_AMNH</strain>
    </source>
</reference>
<comment type="caution">
    <text evidence="1">The sequence shown here is derived from an EMBL/GenBank/DDBJ whole genome shotgun (WGS) entry which is preliminary data.</text>
</comment>
<organism evidence="1 2">
    <name type="scientific">Cymbomonas tetramitiformis</name>
    <dbReference type="NCBI Taxonomy" id="36881"/>
    <lineage>
        <taxon>Eukaryota</taxon>
        <taxon>Viridiplantae</taxon>
        <taxon>Chlorophyta</taxon>
        <taxon>Pyramimonadophyceae</taxon>
        <taxon>Pyramimonadales</taxon>
        <taxon>Pyramimonadaceae</taxon>
        <taxon>Cymbomonas</taxon>
    </lineage>
</organism>
<dbReference type="EMBL" id="LGRX02033282">
    <property type="protein sequence ID" value="KAK3241916.1"/>
    <property type="molecule type" value="Genomic_DNA"/>
</dbReference>
<sequence>MAPELWPVAEQMVATAGRYDLDLAAKHIPGVENDLSDGLSRFVRRKNYSDWQYRRDEFESLCSLVEHPFTLDAGADPVGTNAHLPRNCSLVESYLKRCVEGEKIYGNPDFDLIGEYLEHFLRAQLAAPATTAGTFVLPMWDTYSWWPLLKGARVLKFYPRHSHLFTSPAWRSLTQGDGTYAFGEERAYRGPTQWPVLVVHFPPTWRAGEALQQLRHLVELLAAETGRPCQYCPGTRHGTVCCCVACSRLLCQACGGVGVGLTGLIQCSRCLARSAGIVTWMTRKKSSHVDDAQEVLSCG</sequence>
<protein>
    <submittedName>
        <fullName evidence="1">Uncharacterized protein</fullName>
    </submittedName>
</protein>
<name>A0AAE0BSF6_9CHLO</name>
<evidence type="ECO:0000313" key="1">
    <source>
        <dbReference type="EMBL" id="KAK3241916.1"/>
    </source>
</evidence>
<proteinExistence type="predicted"/>